<evidence type="ECO:0000313" key="2">
    <source>
        <dbReference type="EMBL" id="MCS7475912.1"/>
    </source>
</evidence>
<name>A0A9X2VGX3_9PSEU</name>
<dbReference type="Proteomes" id="UP001141259">
    <property type="component" value="Unassembled WGS sequence"/>
</dbReference>
<dbReference type="Gene3D" id="3.30.750.24">
    <property type="entry name" value="STAS domain"/>
    <property type="match status" value="1"/>
</dbReference>
<proteinExistence type="predicted"/>
<dbReference type="CDD" id="cd07043">
    <property type="entry name" value="STAS_anti-anti-sigma_factors"/>
    <property type="match status" value="1"/>
</dbReference>
<feature type="domain" description="STAS" evidence="1">
    <location>
        <begin position="4"/>
        <end position="105"/>
    </location>
</feature>
<evidence type="ECO:0000259" key="1">
    <source>
        <dbReference type="PROSITE" id="PS50801"/>
    </source>
</evidence>
<dbReference type="Pfam" id="PF13466">
    <property type="entry name" value="STAS_2"/>
    <property type="match status" value="1"/>
</dbReference>
<sequence length="105" mass="10854">MNELSWTVEREARRVVVVPVGAVTITTSGEFEGVLLAAAAEADVVLDLAGVTFVDSSGLSAFVAAYKAGVAHGHTVVLDPVPPFLARVLKVTGLGTLLLSPQKVI</sequence>
<protein>
    <submittedName>
        <fullName evidence="2">STAS domain-containing protein</fullName>
    </submittedName>
</protein>
<accession>A0A9X2VGX3</accession>
<evidence type="ECO:0000313" key="3">
    <source>
        <dbReference type="Proteomes" id="UP001141259"/>
    </source>
</evidence>
<dbReference type="InterPro" id="IPR058548">
    <property type="entry name" value="MlaB-like_STAS"/>
</dbReference>
<reference evidence="2" key="1">
    <citation type="submission" date="2022-08" db="EMBL/GenBank/DDBJ databases">
        <authorList>
            <person name="Tistechok S."/>
            <person name="Samborskyy M."/>
            <person name="Roman I."/>
        </authorList>
    </citation>
    <scope>NUCLEOTIDE SEQUENCE</scope>
    <source>
        <strain evidence="2">DSM 103496</strain>
    </source>
</reference>
<keyword evidence="3" id="KW-1185">Reference proteome</keyword>
<organism evidence="2 3">
    <name type="scientific">Umezawaea endophytica</name>
    <dbReference type="NCBI Taxonomy" id="1654476"/>
    <lineage>
        <taxon>Bacteria</taxon>
        <taxon>Bacillati</taxon>
        <taxon>Actinomycetota</taxon>
        <taxon>Actinomycetes</taxon>
        <taxon>Pseudonocardiales</taxon>
        <taxon>Pseudonocardiaceae</taxon>
        <taxon>Umezawaea</taxon>
    </lineage>
</organism>
<dbReference type="EMBL" id="JANYMP010000001">
    <property type="protein sequence ID" value="MCS7475912.1"/>
    <property type="molecule type" value="Genomic_DNA"/>
</dbReference>
<dbReference type="PROSITE" id="PS50801">
    <property type="entry name" value="STAS"/>
    <property type="match status" value="1"/>
</dbReference>
<dbReference type="SUPFAM" id="SSF52091">
    <property type="entry name" value="SpoIIaa-like"/>
    <property type="match status" value="1"/>
</dbReference>
<dbReference type="InterPro" id="IPR036513">
    <property type="entry name" value="STAS_dom_sf"/>
</dbReference>
<comment type="caution">
    <text evidence="2">The sequence shown here is derived from an EMBL/GenBank/DDBJ whole genome shotgun (WGS) entry which is preliminary data.</text>
</comment>
<dbReference type="InterPro" id="IPR002645">
    <property type="entry name" value="STAS_dom"/>
</dbReference>
<dbReference type="AlphaFoldDB" id="A0A9X2VGX3"/>
<gene>
    <name evidence="2" type="ORF">NZH93_03525</name>
</gene>
<dbReference type="RefSeq" id="WP_259621410.1">
    <property type="nucleotide sequence ID" value="NZ_JANYMP010000001.1"/>
</dbReference>